<dbReference type="AlphaFoldDB" id="A0A3A9YU03"/>
<dbReference type="Proteomes" id="UP000272474">
    <property type="component" value="Unassembled WGS sequence"/>
</dbReference>
<dbReference type="Pfam" id="PF14106">
    <property type="entry name" value="DUF4279"/>
    <property type="match status" value="1"/>
</dbReference>
<sequence>MMGSERQWAQLAVTLLVSGADLDPGSVTERLGVPPDFSRAPGAVPAFRAGAGCWGLVADAPGTSLPSLLDALLARVRPLSAQLRALRAEGHRVSIDVSGLVESGAELTLPPDVLSRVNELGLALSFSTEAPVTETAEDLLDQILDQRENATEQDRG</sequence>
<organism evidence="1 2">
    <name type="scientific">Streptomyces hoynatensis</name>
    <dbReference type="NCBI Taxonomy" id="1141874"/>
    <lineage>
        <taxon>Bacteria</taxon>
        <taxon>Bacillati</taxon>
        <taxon>Actinomycetota</taxon>
        <taxon>Actinomycetes</taxon>
        <taxon>Kitasatosporales</taxon>
        <taxon>Streptomycetaceae</taxon>
        <taxon>Streptomyces</taxon>
    </lineage>
</organism>
<accession>A0A3A9YU03</accession>
<dbReference type="EMBL" id="RBAL01000014">
    <property type="protein sequence ID" value="RKN39259.1"/>
    <property type="molecule type" value="Genomic_DNA"/>
</dbReference>
<protein>
    <submittedName>
        <fullName evidence="1">DUF4279 domain-containing protein</fullName>
    </submittedName>
</protein>
<dbReference type="OrthoDB" id="4251977at2"/>
<reference evidence="1 2" key="1">
    <citation type="journal article" date="2014" name="Int. J. Syst. Evol. Microbiol.">
        <title>Streptomyces hoynatensis sp. nov., isolated from deep marine sediment.</title>
        <authorList>
            <person name="Veyisoglu A."/>
            <person name="Sahin N."/>
        </authorList>
    </citation>
    <scope>NUCLEOTIDE SEQUENCE [LARGE SCALE GENOMIC DNA]</scope>
    <source>
        <strain evidence="1 2">KCTC 29097</strain>
    </source>
</reference>
<keyword evidence="2" id="KW-1185">Reference proteome</keyword>
<comment type="caution">
    <text evidence="1">The sequence shown here is derived from an EMBL/GenBank/DDBJ whole genome shotgun (WGS) entry which is preliminary data.</text>
</comment>
<evidence type="ECO:0000313" key="1">
    <source>
        <dbReference type="EMBL" id="RKN39259.1"/>
    </source>
</evidence>
<name>A0A3A9YU03_9ACTN</name>
<gene>
    <name evidence="1" type="ORF">D7294_22070</name>
</gene>
<evidence type="ECO:0000313" key="2">
    <source>
        <dbReference type="Proteomes" id="UP000272474"/>
    </source>
</evidence>
<proteinExistence type="predicted"/>
<dbReference type="InterPro" id="IPR025459">
    <property type="entry name" value="DUF4279"/>
</dbReference>
<dbReference type="RefSeq" id="WP_120682467.1">
    <property type="nucleotide sequence ID" value="NZ_RBAL01000014.1"/>
</dbReference>